<evidence type="ECO:0000313" key="10">
    <source>
        <dbReference type="RefSeq" id="XP_019633245.1"/>
    </source>
</evidence>
<feature type="compositionally biased region" description="Acidic residues" evidence="8">
    <location>
        <begin position="380"/>
        <end position="401"/>
    </location>
</feature>
<feature type="compositionally biased region" description="Low complexity" evidence="8">
    <location>
        <begin position="49"/>
        <end position="59"/>
    </location>
</feature>
<dbReference type="PROSITE" id="PS51221">
    <property type="entry name" value="TTL"/>
    <property type="match status" value="1"/>
</dbReference>
<dbReference type="Proteomes" id="UP000515135">
    <property type="component" value="Unplaced"/>
</dbReference>
<dbReference type="InterPro" id="IPR004344">
    <property type="entry name" value="TTL/TTLL_fam"/>
</dbReference>
<feature type="compositionally biased region" description="Polar residues" evidence="8">
    <location>
        <begin position="293"/>
        <end position="309"/>
    </location>
</feature>
<dbReference type="PANTHER" id="PTHR45870:SF2">
    <property type="entry name" value="TUBULIN MONOGLYCYLASE TTLL3"/>
    <property type="match status" value="1"/>
</dbReference>
<keyword evidence="6" id="KW-0206">Cytoskeleton</keyword>
<protein>
    <submittedName>
        <fullName evidence="10">Uncharacterized protein LOC109476679</fullName>
    </submittedName>
</protein>
<feature type="compositionally biased region" description="Polar residues" evidence="8">
    <location>
        <begin position="1022"/>
        <end position="1040"/>
    </location>
</feature>
<sequence>MTEDEQFHFTFSPKINEASKVLAEQKRARERLAVITRMETMMAEERQKQQQQQPDQQPQETKDDSGIPQPTGSTSLPQGAATSKPPVKTFQRYSFESELTFAPRLNATSMRLARERERQGNVVASSAAKQASEEEYMFTFQPRVSSSSRRIAQNLGTTFMARQQMHLERQRKLLEQGQLPSFKEPMQSRPKRLRHHKLPGEAKANLPSLPGNTSGEEGGQQDSSSDGGSDSGLTPRKRPTRGGEVSKSHPVPSLGSKLGASANGLHGSRRKTLPPKYLPGLPDINNPPATAPPSHQRSQTLPPTTASTSPRRRVNTAKIYANVTRVKNAKLAAERAMRMKRVFTIHGPYPFVRKALRERGWVERFIKPELKKRERSSKEEDSDDDDDGDNGNSSDSDDDGVCDAVCQDSTTEVDSGDGDSENVYGIMVGNEEMLVSRMLRNANPSFIWTCRANTFDSRMLRKDQIYNHFTKANFTTKVGLCMNLRQLPWYEDTDANWFYPRCYRLSVDEEKFDFIDDYRLTAAASVLKVTLQQLRPEVDTPSQSDEEEDDDDEEEDGEEEEETVPSDVDTPRSTNSQKTNTTTTTCSPRVTGRKQKKGGVVPTQVVQTSLTILDSFLSCLEHDDIEDGKEHFPPNLPEETWNTFIQQYYTLVHDCGTLSTDSDVDIDRCVDTLEQFKEAWPQCQIDGTTNMWIVKPGAKSRGREIKVMNKLEDICKLVESTVVKKEGKWVVQKYIEDPLLIHNTKFDIRQWFLVTDWNPLTIWFYKDCYLRFCSQEFSLENFHEAIHLSNNSVQKNYNSPRASNIPANLMWHSKTFKEYLRSDGNGDMWESLVYPGMRQAVIYAMEASQDMIEGRKGSFELYGADFMLDTDLNPWLIEINSSPCMSPSTTITAEMCASVLEDTMKVVLDRRSDKNCDTGRFELAFKQSTIHIPPYIGISLSVEGQAIHRPVERRQSQANNGTTNGNDSGNATRDSNNASTNKTNSAVNSSQNGSSRSGVGNAGGNSSQNGSSRNFGQQSNSPPKITYSTQGHNNKDSSNVPEPGKNGGPPLPHGYHNTRVKAKSALMQSSRKTAVPAIRLYNNRSPNNRQAMPLKHVEGSDFSNVEQDDTATAEASSDVQPQASGLTCVSCGGVGSRKTSALPNKENLLFPVPRDVPIMPLPLAMQGIDLQPKMVAKNSVISINALPIQSDSVRIGFHRDATGHHLHRRHHLNNPHHPHYHEGRGMNGKKKSNAVHRTVLNTGIVQPHVRPIAIVSQSYR</sequence>
<keyword evidence="9" id="KW-1185">Reference proteome</keyword>
<gene>
    <name evidence="10" type="primary">LOC109476679</name>
</gene>
<reference evidence="10" key="1">
    <citation type="submission" date="2025-08" db="UniProtKB">
        <authorList>
            <consortium name="RefSeq"/>
        </authorList>
    </citation>
    <scope>IDENTIFICATION</scope>
    <source>
        <tissue evidence="10">Gonad</tissue>
    </source>
</reference>
<dbReference type="GO" id="GO:0060271">
    <property type="term" value="P:cilium assembly"/>
    <property type="evidence" value="ECO:0007669"/>
    <property type="project" value="TreeGrafter"/>
</dbReference>
<feature type="region of interest" description="Disordered" evidence="8">
    <location>
        <begin position="33"/>
        <end position="86"/>
    </location>
</feature>
<organism evidence="9 10">
    <name type="scientific">Branchiostoma belcheri</name>
    <name type="common">Amphioxus</name>
    <dbReference type="NCBI Taxonomy" id="7741"/>
    <lineage>
        <taxon>Eukaryota</taxon>
        <taxon>Metazoa</taxon>
        <taxon>Chordata</taxon>
        <taxon>Cephalochordata</taxon>
        <taxon>Leptocardii</taxon>
        <taxon>Amphioxiformes</taxon>
        <taxon>Branchiostomatidae</taxon>
        <taxon>Branchiostoma</taxon>
    </lineage>
</organism>
<evidence type="ECO:0000313" key="9">
    <source>
        <dbReference type="Proteomes" id="UP000515135"/>
    </source>
</evidence>
<dbReference type="PANTHER" id="PTHR45870">
    <property type="entry name" value="TUBULIN MONOGLYCYLASE TTLL3"/>
    <property type="match status" value="1"/>
</dbReference>
<dbReference type="SUPFAM" id="SSF56059">
    <property type="entry name" value="Glutathione synthetase ATP-binding domain-like"/>
    <property type="match status" value="1"/>
</dbReference>
<dbReference type="AlphaFoldDB" id="A0A6P4YV53"/>
<feature type="compositionally biased region" description="Acidic residues" evidence="8">
    <location>
        <begin position="544"/>
        <end position="564"/>
    </location>
</feature>
<keyword evidence="3" id="KW-0436">Ligase</keyword>
<evidence type="ECO:0000256" key="1">
    <source>
        <dbReference type="ARBA" id="ARBA00004611"/>
    </source>
</evidence>
<feature type="region of interest" description="Disordered" evidence="8">
    <location>
        <begin position="950"/>
        <end position="1057"/>
    </location>
</feature>
<name>A0A6P4YV53_BRABE</name>
<evidence type="ECO:0000256" key="4">
    <source>
        <dbReference type="ARBA" id="ARBA00022741"/>
    </source>
</evidence>
<feature type="region of interest" description="Disordered" evidence="8">
    <location>
        <begin position="372"/>
        <end position="403"/>
    </location>
</feature>
<dbReference type="FunFam" id="3.30.470.20:FF:000032">
    <property type="entry name" value="tubulin monoglycylase TTLL3 isoform X2"/>
    <property type="match status" value="1"/>
</dbReference>
<evidence type="ECO:0000256" key="2">
    <source>
        <dbReference type="ARBA" id="ARBA00022490"/>
    </source>
</evidence>
<keyword evidence="4" id="KW-0547">Nucleotide-binding</keyword>
<evidence type="ECO:0000256" key="8">
    <source>
        <dbReference type="SAM" id="MobiDB-lite"/>
    </source>
</evidence>
<keyword evidence="5" id="KW-0067">ATP-binding</keyword>
<dbReference type="GO" id="GO:0070736">
    <property type="term" value="F:protein-glycine ligase activity, initiating"/>
    <property type="evidence" value="ECO:0007669"/>
    <property type="project" value="TreeGrafter"/>
</dbReference>
<dbReference type="KEGG" id="bbel:109476679"/>
<dbReference type="GO" id="GO:0005930">
    <property type="term" value="C:axoneme"/>
    <property type="evidence" value="ECO:0007669"/>
    <property type="project" value="TreeGrafter"/>
</dbReference>
<comment type="subcellular location">
    <subcellularLocation>
        <location evidence="1">Cytoplasm</location>
        <location evidence="1">Cytoskeleton</location>
        <location evidence="1">Flagellum axoneme</location>
    </subcellularLocation>
</comment>
<dbReference type="GeneID" id="109476679"/>
<feature type="compositionally biased region" description="Polar residues" evidence="8">
    <location>
        <begin position="68"/>
        <end position="81"/>
    </location>
</feature>
<keyword evidence="2" id="KW-0963">Cytoplasm</keyword>
<evidence type="ECO:0000256" key="6">
    <source>
        <dbReference type="ARBA" id="ARBA00023212"/>
    </source>
</evidence>
<feature type="compositionally biased region" description="Low complexity" evidence="8">
    <location>
        <begin position="573"/>
        <end position="585"/>
    </location>
</feature>
<feature type="region of interest" description="Disordered" evidence="8">
    <location>
        <begin position="1208"/>
        <end position="1227"/>
    </location>
</feature>
<feature type="compositionally biased region" description="Low complexity" evidence="8">
    <location>
        <begin position="959"/>
        <end position="1021"/>
    </location>
</feature>
<dbReference type="RefSeq" id="XP_019633245.1">
    <property type="nucleotide sequence ID" value="XM_019777686.1"/>
</dbReference>
<dbReference type="InterPro" id="IPR051437">
    <property type="entry name" value="TTLL_monoglycylase"/>
</dbReference>
<dbReference type="OrthoDB" id="202825at2759"/>
<dbReference type="GO" id="GO:0003341">
    <property type="term" value="P:cilium movement"/>
    <property type="evidence" value="ECO:0007669"/>
    <property type="project" value="TreeGrafter"/>
</dbReference>
<comment type="catalytic activity">
    <reaction evidence="7">
        <text>L-glutamyl-[protein] + glycine + ATP = glycyl-L-glutamyl-[protein] + ADP + phosphate + H(+)</text>
        <dbReference type="Rhea" id="RHEA:67180"/>
        <dbReference type="Rhea" id="RHEA-COMP:10208"/>
        <dbReference type="Rhea" id="RHEA-COMP:17207"/>
        <dbReference type="ChEBI" id="CHEBI:15378"/>
        <dbReference type="ChEBI" id="CHEBI:29973"/>
        <dbReference type="ChEBI" id="CHEBI:30616"/>
        <dbReference type="ChEBI" id="CHEBI:43474"/>
        <dbReference type="ChEBI" id="CHEBI:57305"/>
        <dbReference type="ChEBI" id="CHEBI:167890"/>
        <dbReference type="ChEBI" id="CHEBI:456216"/>
    </reaction>
    <physiologicalReaction direction="left-to-right" evidence="7">
        <dbReference type="Rhea" id="RHEA:67181"/>
    </physiologicalReaction>
</comment>
<evidence type="ECO:0000256" key="3">
    <source>
        <dbReference type="ARBA" id="ARBA00022598"/>
    </source>
</evidence>
<feature type="compositionally biased region" description="Low complexity" evidence="8">
    <location>
        <begin position="220"/>
        <end position="232"/>
    </location>
</feature>
<dbReference type="GO" id="GO:0005524">
    <property type="term" value="F:ATP binding"/>
    <property type="evidence" value="ECO:0007669"/>
    <property type="project" value="UniProtKB-KW"/>
</dbReference>
<evidence type="ECO:0000256" key="5">
    <source>
        <dbReference type="ARBA" id="ARBA00022840"/>
    </source>
</evidence>
<dbReference type="Gene3D" id="3.30.470.20">
    <property type="entry name" value="ATP-grasp fold, B domain"/>
    <property type="match status" value="1"/>
</dbReference>
<dbReference type="GO" id="GO:0015630">
    <property type="term" value="C:microtubule cytoskeleton"/>
    <property type="evidence" value="ECO:0007669"/>
    <property type="project" value="TreeGrafter"/>
</dbReference>
<feature type="region of interest" description="Disordered" evidence="8">
    <location>
        <begin position="534"/>
        <end position="601"/>
    </location>
</feature>
<feature type="compositionally biased region" description="Basic residues" evidence="8">
    <location>
        <begin position="1208"/>
        <end position="1219"/>
    </location>
</feature>
<feature type="region of interest" description="Disordered" evidence="8">
    <location>
        <begin position="175"/>
        <end position="317"/>
    </location>
</feature>
<dbReference type="Pfam" id="PF03133">
    <property type="entry name" value="TTL"/>
    <property type="match status" value="1"/>
</dbReference>
<accession>A0A6P4YV53</accession>
<proteinExistence type="predicted"/>
<evidence type="ECO:0000256" key="7">
    <source>
        <dbReference type="ARBA" id="ARBA00048944"/>
    </source>
</evidence>